<organism evidence="1">
    <name type="scientific">marine sediment metagenome</name>
    <dbReference type="NCBI Taxonomy" id="412755"/>
    <lineage>
        <taxon>unclassified sequences</taxon>
        <taxon>metagenomes</taxon>
        <taxon>ecological metagenomes</taxon>
    </lineage>
</organism>
<dbReference type="EMBL" id="LAZR01031113">
    <property type="protein sequence ID" value="KKL54688.1"/>
    <property type="molecule type" value="Genomic_DNA"/>
</dbReference>
<reference evidence="1" key="1">
    <citation type="journal article" date="2015" name="Nature">
        <title>Complex archaea that bridge the gap between prokaryotes and eukaryotes.</title>
        <authorList>
            <person name="Spang A."/>
            <person name="Saw J.H."/>
            <person name="Jorgensen S.L."/>
            <person name="Zaremba-Niedzwiedzka K."/>
            <person name="Martijn J."/>
            <person name="Lind A.E."/>
            <person name="van Eijk R."/>
            <person name="Schleper C."/>
            <person name="Guy L."/>
            <person name="Ettema T.J."/>
        </authorList>
    </citation>
    <scope>NUCLEOTIDE SEQUENCE</scope>
</reference>
<protein>
    <submittedName>
        <fullName evidence="1">Uncharacterized protein</fullName>
    </submittedName>
</protein>
<name>A0A0F9CZ58_9ZZZZ</name>
<gene>
    <name evidence="1" type="ORF">LCGC14_2262900</name>
</gene>
<evidence type="ECO:0000313" key="1">
    <source>
        <dbReference type="EMBL" id="KKL54688.1"/>
    </source>
</evidence>
<proteinExistence type="predicted"/>
<comment type="caution">
    <text evidence="1">The sequence shown here is derived from an EMBL/GenBank/DDBJ whole genome shotgun (WGS) entry which is preliminary data.</text>
</comment>
<dbReference type="AlphaFoldDB" id="A0A0F9CZ58"/>
<accession>A0A0F9CZ58</accession>
<sequence>MNILTDTLLFEKAINIKCSYLLAISDCYSISILILQECPVFFLPEDELTGDAMGKINKEYKANIYVVYMQSN</sequence>